<dbReference type="EMBL" id="JAKWBI020000040">
    <property type="protein sequence ID" value="KAJ2904987.1"/>
    <property type="molecule type" value="Genomic_DNA"/>
</dbReference>
<dbReference type="InterPro" id="IPR053216">
    <property type="entry name" value="Appressorial_penetr-assoc"/>
</dbReference>
<dbReference type="PANTHER" id="PTHR34587:SF2">
    <property type="entry name" value="G-PROTEIN COUPLED RECEPTORS FAMILY 1 PROFILE DOMAIN-CONTAINING PROTEIN"/>
    <property type="match status" value="1"/>
</dbReference>
<comment type="caution">
    <text evidence="2">The sequence shown here is derived from an EMBL/GenBank/DDBJ whole genome shotgun (WGS) entry which is preliminary data.</text>
</comment>
<keyword evidence="2" id="KW-0689">Ribosomal protein</keyword>
<reference evidence="2" key="1">
    <citation type="submission" date="2022-07" db="EMBL/GenBank/DDBJ databases">
        <title>Draft genome sequence of Zalerion maritima ATCC 34329, a (micro)plastics degrading marine fungus.</title>
        <authorList>
            <person name="Paco A."/>
            <person name="Goncalves M.F.M."/>
            <person name="Rocha-Santos T.A.P."/>
            <person name="Alves A."/>
        </authorList>
    </citation>
    <scope>NUCLEOTIDE SEQUENCE</scope>
    <source>
        <strain evidence="2">ATCC 34329</strain>
    </source>
</reference>
<feature type="compositionally biased region" description="Low complexity" evidence="1">
    <location>
        <begin position="212"/>
        <end position="240"/>
    </location>
</feature>
<sequence>MKVSGQVTPRTIDDVDATTLLPSAIQIGSFFDGTDALGASDEQSPAQTSQNNFINFCAGKTLTDGLQILEGSCSGIHEIESGLDLRIEIQVTGLVAGAFTNAVATCCTSPQVLENGKATLSFAFFKGINDAGNGNGQLFADVEGGLPPGNYRRGSQDDCTKFTVVGDDFDTKNCTNDEQNSIHAAADVAAAVDLGPGAIEDEDVDAEDADANAEGNAEADVNDNVDANTNANQDQNQANDFQTITTTSSDVESTHLRPAIYCLRI</sequence>
<dbReference type="GO" id="GO:0005840">
    <property type="term" value="C:ribosome"/>
    <property type="evidence" value="ECO:0007669"/>
    <property type="project" value="UniProtKB-KW"/>
</dbReference>
<evidence type="ECO:0000313" key="2">
    <source>
        <dbReference type="EMBL" id="KAJ2904987.1"/>
    </source>
</evidence>
<accession>A0AAD5RW83</accession>
<keyword evidence="2" id="KW-0687">Ribonucleoprotein</keyword>
<name>A0AAD5RW83_9PEZI</name>
<keyword evidence="3" id="KW-1185">Reference proteome</keyword>
<organism evidence="2 3">
    <name type="scientific">Zalerion maritima</name>
    <dbReference type="NCBI Taxonomy" id="339359"/>
    <lineage>
        <taxon>Eukaryota</taxon>
        <taxon>Fungi</taxon>
        <taxon>Dikarya</taxon>
        <taxon>Ascomycota</taxon>
        <taxon>Pezizomycotina</taxon>
        <taxon>Sordariomycetes</taxon>
        <taxon>Lulworthiomycetidae</taxon>
        <taxon>Lulworthiales</taxon>
        <taxon>Lulworthiaceae</taxon>
        <taxon>Zalerion</taxon>
    </lineage>
</organism>
<dbReference type="Proteomes" id="UP001201980">
    <property type="component" value="Unassembled WGS sequence"/>
</dbReference>
<dbReference type="PANTHER" id="PTHR34587">
    <property type="entry name" value="VWFA DOMAIN-CONTAINING PROTEIN"/>
    <property type="match status" value="1"/>
</dbReference>
<feature type="region of interest" description="Disordered" evidence="1">
    <location>
        <begin position="206"/>
        <end position="241"/>
    </location>
</feature>
<evidence type="ECO:0000256" key="1">
    <source>
        <dbReference type="SAM" id="MobiDB-lite"/>
    </source>
</evidence>
<proteinExistence type="predicted"/>
<gene>
    <name evidence="2" type="ORF">MKZ38_006643</name>
</gene>
<evidence type="ECO:0000313" key="3">
    <source>
        <dbReference type="Proteomes" id="UP001201980"/>
    </source>
</evidence>
<protein>
    <submittedName>
        <fullName evidence="2">Ribosomal protein s17</fullName>
    </submittedName>
</protein>
<dbReference type="AlphaFoldDB" id="A0AAD5RW83"/>